<dbReference type="Pfam" id="PF00005">
    <property type="entry name" value="ABC_tran"/>
    <property type="match status" value="1"/>
</dbReference>
<protein>
    <submittedName>
        <fullName evidence="5">Sn-glycerol-3-phosphate ABC transporter ATP-binding protein UgpC</fullName>
    </submittedName>
</protein>
<dbReference type="GO" id="GO:0005524">
    <property type="term" value="F:ATP binding"/>
    <property type="evidence" value="ECO:0007669"/>
    <property type="project" value="UniProtKB-KW"/>
</dbReference>
<organism evidence="5 6">
    <name type="scientific">Dokdonella soli</name>
    <dbReference type="NCBI Taxonomy" id="529810"/>
    <lineage>
        <taxon>Bacteria</taxon>
        <taxon>Pseudomonadati</taxon>
        <taxon>Pseudomonadota</taxon>
        <taxon>Gammaproteobacteria</taxon>
        <taxon>Lysobacterales</taxon>
        <taxon>Rhodanobacteraceae</taxon>
        <taxon>Dokdonella</taxon>
    </lineage>
</organism>
<proteinExistence type="predicted"/>
<keyword evidence="3 5" id="KW-0067">ATP-binding</keyword>
<dbReference type="EMBL" id="BAAAEU010000005">
    <property type="protein sequence ID" value="GAA0709980.1"/>
    <property type="molecule type" value="Genomic_DNA"/>
</dbReference>
<dbReference type="InterPro" id="IPR040582">
    <property type="entry name" value="OB_MalK-like"/>
</dbReference>
<keyword evidence="1" id="KW-0813">Transport</keyword>
<dbReference type="InterPro" id="IPR027417">
    <property type="entry name" value="P-loop_NTPase"/>
</dbReference>
<keyword evidence="2" id="KW-0547">Nucleotide-binding</keyword>
<dbReference type="Gene3D" id="2.40.50.100">
    <property type="match status" value="1"/>
</dbReference>
<dbReference type="SMART" id="SM00382">
    <property type="entry name" value="AAA"/>
    <property type="match status" value="1"/>
</dbReference>
<reference evidence="5 6" key="1">
    <citation type="journal article" date="2019" name="Int. J. Syst. Evol. Microbiol.">
        <title>The Global Catalogue of Microorganisms (GCM) 10K type strain sequencing project: providing services to taxonomists for standard genome sequencing and annotation.</title>
        <authorList>
            <consortium name="The Broad Institute Genomics Platform"/>
            <consortium name="The Broad Institute Genome Sequencing Center for Infectious Disease"/>
            <person name="Wu L."/>
            <person name="Ma J."/>
        </authorList>
    </citation>
    <scope>NUCLEOTIDE SEQUENCE [LARGE SCALE GENOMIC DNA]</scope>
    <source>
        <strain evidence="5 6">JCM 15421</strain>
    </source>
</reference>
<dbReference type="Proteomes" id="UP001501523">
    <property type="component" value="Unassembled WGS sequence"/>
</dbReference>
<dbReference type="InterPro" id="IPR003439">
    <property type="entry name" value="ABC_transporter-like_ATP-bd"/>
</dbReference>
<dbReference type="Gene3D" id="3.40.50.300">
    <property type="entry name" value="P-loop containing nucleotide triphosphate hydrolases"/>
    <property type="match status" value="1"/>
</dbReference>
<feature type="domain" description="ABC transporter" evidence="4">
    <location>
        <begin position="4"/>
        <end position="235"/>
    </location>
</feature>
<keyword evidence="6" id="KW-1185">Reference proteome</keyword>
<evidence type="ECO:0000256" key="1">
    <source>
        <dbReference type="ARBA" id="ARBA00022448"/>
    </source>
</evidence>
<dbReference type="PROSITE" id="PS00211">
    <property type="entry name" value="ABC_TRANSPORTER_1"/>
    <property type="match status" value="1"/>
</dbReference>
<dbReference type="PROSITE" id="PS50893">
    <property type="entry name" value="ABC_TRANSPORTER_2"/>
    <property type="match status" value="1"/>
</dbReference>
<evidence type="ECO:0000259" key="4">
    <source>
        <dbReference type="PROSITE" id="PS50893"/>
    </source>
</evidence>
<dbReference type="SUPFAM" id="SSF52540">
    <property type="entry name" value="P-loop containing nucleoside triphosphate hydrolases"/>
    <property type="match status" value="1"/>
</dbReference>
<evidence type="ECO:0000256" key="2">
    <source>
        <dbReference type="ARBA" id="ARBA00022741"/>
    </source>
</evidence>
<accession>A0ABN1IE40</accession>
<dbReference type="RefSeq" id="WP_343787972.1">
    <property type="nucleotide sequence ID" value="NZ_BAAAEU010000005.1"/>
</dbReference>
<dbReference type="InterPro" id="IPR005116">
    <property type="entry name" value="Transp-assoc_OB_typ1"/>
</dbReference>
<dbReference type="SUPFAM" id="SSF50331">
    <property type="entry name" value="MOP-like"/>
    <property type="match status" value="1"/>
</dbReference>
<gene>
    <name evidence="5" type="primary">ugpC</name>
    <name evidence="5" type="ORF">GCM10009105_10850</name>
</gene>
<dbReference type="Pfam" id="PF03459">
    <property type="entry name" value="TOBE"/>
    <property type="match status" value="1"/>
</dbReference>
<dbReference type="InterPro" id="IPR047641">
    <property type="entry name" value="ABC_transpr_MalK/UgpC-like"/>
</dbReference>
<dbReference type="InterPro" id="IPR003593">
    <property type="entry name" value="AAA+_ATPase"/>
</dbReference>
<dbReference type="InterPro" id="IPR008995">
    <property type="entry name" value="Mo/tungstate-bd_C_term_dom"/>
</dbReference>
<dbReference type="InterPro" id="IPR017871">
    <property type="entry name" value="ABC_transporter-like_CS"/>
</dbReference>
<evidence type="ECO:0000313" key="6">
    <source>
        <dbReference type="Proteomes" id="UP001501523"/>
    </source>
</evidence>
<dbReference type="CDD" id="cd03301">
    <property type="entry name" value="ABC_MalK_N"/>
    <property type="match status" value="1"/>
</dbReference>
<sequence>MAKVRLESVRKVYGNGHVGVAGASFEVAHGELLVLVGPSGCGKSTLLRMIAGLEAITSGTLMIGERVVNEVSPRDRDIAMVFQNYALYPHMSVAANLAFGLKLRGAPHAEIERRVAEAAAMLDLARLLDQKPAQLSGGQRQRVALGRALVRKPAVFLLDEPLSNLDAKLRLSTRVEITKLHRSLDATMIYVTHDQIEAMTLGQRIVVMKDGEIQQIDTPMRLYERPANLFVAGFIGSPAMNVFRGRVIAADGAKLDLGNVRLPLARAGEGSFGARDVGGELVVGLRPEDFAIVDGTVAAAGTATIRARLELVEPVGNEIFLNLRFGEHTLVARVPPQEVPALGTELTLAFRPARMHLFDAQTEKRINVHT</sequence>
<name>A0ABN1IE40_9GAMM</name>
<dbReference type="InterPro" id="IPR015855">
    <property type="entry name" value="ABC_transpr_MalK-like"/>
</dbReference>
<dbReference type="Gene3D" id="2.40.50.140">
    <property type="entry name" value="Nucleic acid-binding proteins"/>
    <property type="match status" value="1"/>
</dbReference>
<dbReference type="PANTHER" id="PTHR43875:SF1">
    <property type="entry name" value="OSMOPROTECTIVE COMPOUNDS UPTAKE ATP-BINDING PROTEIN GGTA"/>
    <property type="match status" value="1"/>
</dbReference>
<evidence type="ECO:0000256" key="3">
    <source>
        <dbReference type="ARBA" id="ARBA00022840"/>
    </source>
</evidence>
<dbReference type="PANTHER" id="PTHR43875">
    <property type="entry name" value="MALTODEXTRIN IMPORT ATP-BINDING PROTEIN MSMX"/>
    <property type="match status" value="1"/>
</dbReference>
<dbReference type="InterPro" id="IPR012340">
    <property type="entry name" value="NA-bd_OB-fold"/>
</dbReference>
<evidence type="ECO:0000313" key="5">
    <source>
        <dbReference type="EMBL" id="GAA0709980.1"/>
    </source>
</evidence>
<dbReference type="NCBIfam" id="NF008653">
    <property type="entry name" value="PRK11650.1"/>
    <property type="match status" value="1"/>
</dbReference>
<comment type="caution">
    <text evidence="5">The sequence shown here is derived from an EMBL/GenBank/DDBJ whole genome shotgun (WGS) entry which is preliminary data.</text>
</comment>
<dbReference type="Pfam" id="PF17912">
    <property type="entry name" value="OB_MalK"/>
    <property type="match status" value="1"/>
</dbReference>